<keyword evidence="3" id="KW-1185">Reference proteome</keyword>
<proteinExistence type="predicted"/>
<organism evidence="2 3">
    <name type="scientific">Cannabis sativa</name>
    <name type="common">Hemp</name>
    <name type="synonym">Marijuana</name>
    <dbReference type="NCBI Taxonomy" id="3483"/>
    <lineage>
        <taxon>Eukaryota</taxon>
        <taxon>Viridiplantae</taxon>
        <taxon>Streptophyta</taxon>
        <taxon>Embryophyta</taxon>
        <taxon>Tracheophyta</taxon>
        <taxon>Spermatophyta</taxon>
        <taxon>Magnoliopsida</taxon>
        <taxon>eudicotyledons</taxon>
        <taxon>Gunneridae</taxon>
        <taxon>Pentapetalae</taxon>
        <taxon>rosids</taxon>
        <taxon>fabids</taxon>
        <taxon>Rosales</taxon>
        <taxon>Cannabaceae</taxon>
        <taxon>Cannabis</taxon>
    </lineage>
</organism>
<dbReference type="Gramene" id="evm.model.01.2658">
    <property type="protein sequence ID" value="cds.evm.model.01.2658"/>
    <property type="gene ID" value="evm.TU.01.2658"/>
</dbReference>
<reference evidence="2" key="2">
    <citation type="submission" date="2021-03" db="UniProtKB">
        <authorList>
            <consortium name="EnsemblPlants"/>
        </authorList>
    </citation>
    <scope>IDENTIFICATION</scope>
</reference>
<protein>
    <submittedName>
        <fullName evidence="2">Uncharacterized protein</fullName>
    </submittedName>
</protein>
<reference evidence="2" key="1">
    <citation type="submission" date="2018-11" db="EMBL/GenBank/DDBJ databases">
        <authorList>
            <person name="Grassa J C."/>
        </authorList>
    </citation>
    <scope>NUCLEOTIDE SEQUENCE [LARGE SCALE GENOMIC DNA]</scope>
</reference>
<dbReference type="Proteomes" id="UP000596661">
    <property type="component" value="Chromosome 1"/>
</dbReference>
<sequence>MFKREASSMRCQLYDQGIDVTISVAAFNVVYDIPHILLTPDNDVTKLFNNGELTWQKVVDVVAHEGAEWNMAGDEIKANSMAILHFSVKKYSVPIPHPLPPGQRRKKVKRPVVDEDDEEEALNMEVEHDEQA</sequence>
<feature type="region of interest" description="Disordered" evidence="1">
    <location>
        <begin position="95"/>
        <end position="132"/>
    </location>
</feature>
<accession>A0A803NM38</accession>
<dbReference type="EnsemblPlants" id="evm.model.01.2658">
    <property type="protein sequence ID" value="cds.evm.model.01.2658"/>
    <property type="gene ID" value="evm.TU.01.2658"/>
</dbReference>
<evidence type="ECO:0000313" key="2">
    <source>
        <dbReference type="EnsemblPlants" id="cds.evm.model.01.2658"/>
    </source>
</evidence>
<name>A0A803NM38_CANSA</name>
<evidence type="ECO:0000313" key="3">
    <source>
        <dbReference type="Proteomes" id="UP000596661"/>
    </source>
</evidence>
<evidence type="ECO:0000256" key="1">
    <source>
        <dbReference type="SAM" id="MobiDB-lite"/>
    </source>
</evidence>
<dbReference type="EMBL" id="UZAU01000078">
    <property type="status" value="NOT_ANNOTATED_CDS"/>
    <property type="molecule type" value="Genomic_DNA"/>
</dbReference>
<dbReference type="AlphaFoldDB" id="A0A803NM38"/>